<dbReference type="SMART" id="SM00382">
    <property type="entry name" value="AAA"/>
    <property type="match status" value="1"/>
</dbReference>
<dbReference type="Proteomes" id="UP001601948">
    <property type="component" value="Unassembled WGS sequence"/>
</dbReference>
<organism evidence="4 5">
    <name type="scientific">Nocardia suismassiliense</name>
    <dbReference type="NCBI Taxonomy" id="2077092"/>
    <lineage>
        <taxon>Bacteria</taxon>
        <taxon>Bacillati</taxon>
        <taxon>Actinomycetota</taxon>
        <taxon>Actinomycetes</taxon>
        <taxon>Mycobacteriales</taxon>
        <taxon>Nocardiaceae</taxon>
        <taxon>Nocardia</taxon>
    </lineage>
</organism>
<dbReference type="InterPro" id="IPR003593">
    <property type="entry name" value="AAA+_ATPase"/>
</dbReference>
<reference evidence="4 5" key="1">
    <citation type="submission" date="2024-10" db="EMBL/GenBank/DDBJ databases">
        <title>The Natural Products Discovery Center: Release of the First 8490 Sequenced Strains for Exploring Actinobacteria Biosynthetic Diversity.</title>
        <authorList>
            <person name="Kalkreuter E."/>
            <person name="Kautsar S.A."/>
            <person name="Yang D."/>
            <person name="Bader C.D."/>
            <person name="Teijaro C.N."/>
            <person name="Fluegel L."/>
            <person name="Davis C.M."/>
            <person name="Simpson J.R."/>
            <person name="Lauterbach L."/>
            <person name="Steele A.D."/>
            <person name="Gui C."/>
            <person name="Meng S."/>
            <person name="Li G."/>
            <person name="Viehrig K."/>
            <person name="Ye F."/>
            <person name="Su P."/>
            <person name="Kiefer A.F."/>
            <person name="Nichols A."/>
            <person name="Cepeda A.J."/>
            <person name="Yan W."/>
            <person name="Fan B."/>
            <person name="Jiang Y."/>
            <person name="Adhikari A."/>
            <person name="Zheng C.-J."/>
            <person name="Schuster L."/>
            <person name="Cowan T.M."/>
            <person name="Smanski M.J."/>
            <person name="Chevrette M.G."/>
            <person name="De Carvalho L.P.S."/>
            <person name="Shen B."/>
        </authorList>
    </citation>
    <scope>NUCLEOTIDE SEQUENCE [LARGE SCALE GENOMIC DNA]</scope>
    <source>
        <strain evidence="4 5">NPDC003040</strain>
    </source>
</reference>
<dbReference type="InterPro" id="IPR041664">
    <property type="entry name" value="AAA_16"/>
</dbReference>
<proteinExistence type="predicted"/>
<evidence type="ECO:0000313" key="4">
    <source>
        <dbReference type="EMBL" id="MFF3228956.1"/>
    </source>
</evidence>
<dbReference type="PANTHER" id="PTHR16305">
    <property type="entry name" value="TESTICULAR SOLUBLE ADENYLYL CYCLASE"/>
    <property type="match status" value="1"/>
</dbReference>
<evidence type="ECO:0000259" key="3">
    <source>
        <dbReference type="SMART" id="SM00382"/>
    </source>
</evidence>
<name>A0ABW6R608_9NOCA</name>
<accession>A0ABW6R608</accession>
<dbReference type="EMBL" id="JBIAPI010000017">
    <property type="protein sequence ID" value="MFF3228956.1"/>
    <property type="molecule type" value="Genomic_DNA"/>
</dbReference>
<evidence type="ECO:0000313" key="5">
    <source>
        <dbReference type="Proteomes" id="UP001601948"/>
    </source>
</evidence>
<dbReference type="SUPFAM" id="SSF52540">
    <property type="entry name" value="P-loop containing nucleoside triphosphate hydrolases"/>
    <property type="match status" value="1"/>
</dbReference>
<feature type="domain" description="AAA+ ATPase" evidence="3">
    <location>
        <begin position="27"/>
        <end position="201"/>
    </location>
</feature>
<dbReference type="InterPro" id="IPR027417">
    <property type="entry name" value="P-loop_NTPase"/>
</dbReference>
<dbReference type="Gene3D" id="3.40.50.300">
    <property type="entry name" value="P-loop containing nucleotide triphosphate hydrolases"/>
    <property type="match status" value="1"/>
</dbReference>
<dbReference type="RefSeq" id="WP_387726187.1">
    <property type="nucleotide sequence ID" value="NZ_JBIAPI010000017.1"/>
</dbReference>
<dbReference type="Pfam" id="PF13191">
    <property type="entry name" value="AAA_16"/>
    <property type="match status" value="1"/>
</dbReference>
<comment type="caution">
    <text evidence="4">The sequence shown here is derived from an EMBL/GenBank/DDBJ whole genome shotgun (WGS) entry which is preliminary data.</text>
</comment>
<gene>
    <name evidence="4" type="ORF">ACFYV7_39640</name>
</gene>
<dbReference type="GO" id="GO:0005524">
    <property type="term" value="F:ATP binding"/>
    <property type="evidence" value="ECO:0007669"/>
    <property type="project" value="UniProtKB-KW"/>
</dbReference>
<dbReference type="PANTHER" id="PTHR16305:SF28">
    <property type="entry name" value="GUANYLATE CYCLASE DOMAIN-CONTAINING PROTEIN"/>
    <property type="match status" value="1"/>
</dbReference>
<keyword evidence="2 4" id="KW-0067">ATP-binding</keyword>
<evidence type="ECO:0000256" key="2">
    <source>
        <dbReference type="ARBA" id="ARBA00022840"/>
    </source>
</evidence>
<protein>
    <submittedName>
        <fullName evidence="4">ATP-binding protein</fullName>
    </submittedName>
</protein>
<keyword evidence="1" id="KW-0547">Nucleotide-binding</keyword>
<keyword evidence="5" id="KW-1185">Reference proteome</keyword>
<evidence type="ECO:0000256" key="1">
    <source>
        <dbReference type="ARBA" id="ARBA00022741"/>
    </source>
</evidence>
<sequence>MAGTRLIGRDHPAALLREALRRTVSSHGGLVLVSGEAGIGKTALVTEVVGEFDDAEVLVLTATAWSGDGTPGFWPWVQVLRGLRRAATPEQWAAVDGALSFLIGEAEQPDPAAGSLFRLGDAVTEALVTASTLRPMFVVIDDLHRADPASIRLLAFVARHSWFERLAIVGTVRDTDIDASLRKVFGELLTAARTIELTGLRVDGVAALVGSVTGAHADDEVVHTLHSLSGGNPFLIEQAARLWQAGSPLDTLAPGVRETLDARLAPLPTTAIDILTTAALVGREFAAAVVASGTGCEIAGVQEQLAAAVRARLVTPLSGERFTFVHDLVRETLRARIGEAEARKRHAAILAALEQLPREVSGATPSDLAHHAYDAADAIDDDRTLRYLLEAAADACGRLAAGEVAEHYRHALTRIPEDQAELRGTVGLGLAAAQSDSGELAAARHTYEALLTTARARSAAELFARAALGLHVLGMPDPEREAQREIEIMDQAHRMLLAERPPTDPLAVQVLAAATRVRVHTGHALRPDATDRASAETLLLARESGDDDALAASLLARHDAIWRPGAAGDRLPLADELARVGRRMHRDELELQGRLLRFAALLELGDPRVHTELAAFRALADRARHPRFRFIALSRTGALAMVSGRFADARTAIDDAYALAERLGEVDRVPLWLEQRWALALFTGDLAEAEAFVDRYREMAGEYTAIVDVITAARRGDVERVRRGVGDLPALYEFYPRHFHPAILIAQVYAALVLDDADLRAAVRASLVPLAGWWAVVAGGGAVYGPYAYWLGRVAAADGDLDAAAEHLTAAADSAHRMRAQPWVEAARHHLRLISHREPPPVRAPAPPPDNEFRFDGTVWTLRFADRTVHLPDAKGIRDLHVLLAHPGHDIPSLELFGAPDAGTLRAAQSFGSDPVLDDRAKAEYQRRLSTLDAEIDRAVEIGNDARAVELDQERAALLDELRRTSGLAGRTRRLGDDAERARKTVSARVRDTLRRIDRLHPELAEHLRAAVSLGLLCRYQPHREIRWRL</sequence>